<sequence>MLGHLLHHFCWTPPEGVKPEEIGMTENPGLVTYMRDPLQAVPTPTLPTHLYKRVAVDENIIAKAFRLETHKDPPSRYNSCFLGVVTGKLIVIVITRDKITVDKHYVECATNTTLHIHYTTYVRRWLDLETAADLLTPSRAFVLGSPMPLPSHQAMGPTNVST</sequence>
<evidence type="ECO:0000256" key="3">
    <source>
        <dbReference type="ARBA" id="ARBA00010617"/>
    </source>
</evidence>
<keyword evidence="10" id="KW-0503">Monooxygenase</keyword>
<keyword evidence="4" id="KW-0349">Heme</keyword>
<evidence type="ECO:0000256" key="2">
    <source>
        <dbReference type="ARBA" id="ARBA00004167"/>
    </source>
</evidence>
<evidence type="ECO:0000313" key="12">
    <source>
        <dbReference type="EMBL" id="KAK9266661.1"/>
    </source>
</evidence>
<evidence type="ECO:0000256" key="4">
    <source>
        <dbReference type="ARBA" id="ARBA00022617"/>
    </source>
</evidence>
<dbReference type="AlphaFoldDB" id="A0AAP0N7C9"/>
<dbReference type="GO" id="GO:0004497">
    <property type="term" value="F:monooxygenase activity"/>
    <property type="evidence" value="ECO:0007669"/>
    <property type="project" value="UniProtKB-KW"/>
</dbReference>
<accession>A0AAP0N7C9</accession>
<gene>
    <name evidence="12" type="ORF">L1049_021636</name>
</gene>
<name>A0AAP0N7C9_LIQFO</name>
<comment type="similarity">
    <text evidence="3">Belongs to the cytochrome P450 family.</text>
</comment>
<organism evidence="12 13">
    <name type="scientific">Liquidambar formosana</name>
    <name type="common">Formosan gum</name>
    <dbReference type="NCBI Taxonomy" id="63359"/>
    <lineage>
        <taxon>Eukaryota</taxon>
        <taxon>Viridiplantae</taxon>
        <taxon>Streptophyta</taxon>
        <taxon>Embryophyta</taxon>
        <taxon>Tracheophyta</taxon>
        <taxon>Spermatophyta</taxon>
        <taxon>Magnoliopsida</taxon>
        <taxon>eudicotyledons</taxon>
        <taxon>Gunneridae</taxon>
        <taxon>Pentapetalae</taxon>
        <taxon>Saxifragales</taxon>
        <taxon>Altingiaceae</taxon>
        <taxon>Liquidambar</taxon>
    </lineage>
</organism>
<evidence type="ECO:0000256" key="8">
    <source>
        <dbReference type="ARBA" id="ARBA00023002"/>
    </source>
</evidence>
<keyword evidence="8" id="KW-0560">Oxidoreductase</keyword>
<dbReference type="GO" id="GO:0046872">
    <property type="term" value="F:metal ion binding"/>
    <property type="evidence" value="ECO:0007669"/>
    <property type="project" value="UniProtKB-KW"/>
</dbReference>
<dbReference type="PANTHER" id="PTHR47944">
    <property type="entry name" value="CYTOCHROME P450 98A9"/>
    <property type="match status" value="1"/>
</dbReference>
<evidence type="ECO:0000313" key="13">
    <source>
        <dbReference type="Proteomes" id="UP001415857"/>
    </source>
</evidence>
<keyword evidence="7" id="KW-1133">Transmembrane helix</keyword>
<evidence type="ECO:0000256" key="9">
    <source>
        <dbReference type="ARBA" id="ARBA00023004"/>
    </source>
</evidence>
<evidence type="ECO:0000256" key="10">
    <source>
        <dbReference type="ARBA" id="ARBA00023033"/>
    </source>
</evidence>
<keyword evidence="5" id="KW-0812">Transmembrane</keyword>
<dbReference type="Proteomes" id="UP001415857">
    <property type="component" value="Unassembled WGS sequence"/>
</dbReference>
<keyword evidence="9" id="KW-0408">Iron</keyword>
<comment type="cofactor">
    <cofactor evidence="1">
        <name>heme</name>
        <dbReference type="ChEBI" id="CHEBI:30413"/>
    </cofactor>
</comment>
<comment type="subcellular location">
    <subcellularLocation>
        <location evidence="2">Membrane</location>
        <topology evidence="2">Single-pass membrane protein</topology>
    </subcellularLocation>
</comment>
<evidence type="ECO:0000256" key="5">
    <source>
        <dbReference type="ARBA" id="ARBA00022692"/>
    </source>
</evidence>
<reference evidence="12 13" key="1">
    <citation type="journal article" date="2024" name="Plant J.">
        <title>Genome sequences and population genomics reveal climatic adaptation and genomic divergence between two closely related sweetgum species.</title>
        <authorList>
            <person name="Xu W.Q."/>
            <person name="Ren C.Q."/>
            <person name="Zhang X.Y."/>
            <person name="Comes H.P."/>
            <person name="Liu X.H."/>
            <person name="Li Y.G."/>
            <person name="Kettle C.J."/>
            <person name="Jalonen R."/>
            <person name="Gaisberger H."/>
            <person name="Ma Y.Z."/>
            <person name="Qiu Y.X."/>
        </authorList>
    </citation>
    <scope>NUCLEOTIDE SEQUENCE [LARGE SCALE GENOMIC DNA]</scope>
    <source>
        <strain evidence="12">Hangzhou</strain>
    </source>
</reference>
<evidence type="ECO:0000256" key="6">
    <source>
        <dbReference type="ARBA" id="ARBA00022723"/>
    </source>
</evidence>
<dbReference type="EMBL" id="JBBPBK010000087">
    <property type="protein sequence ID" value="KAK9266661.1"/>
    <property type="molecule type" value="Genomic_DNA"/>
</dbReference>
<keyword evidence="11" id="KW-0472">Membrane</keyword>
<comment type="caution">
    <text evidence="12">The sequence shown here is derived from an EMBL/GenBank/DDBJ whole genome shotgun (WGS) entry which is preliminary data.</text>
</comment>
<evidence type="ECO:0000256" key="7">
    <source>
        <dbReference type="ARBA" id="ARBA00022989"/>
    </source>
</evidence>
<proteinExistence type="inferred from homology"/>
<keyword evidence="6" id="KW-0479">Metal-binding</keyword>
<dbReference type="GO" id="GO:0016020">
    <property type="term" value="C:membrane"/>
    <property type="evidence" value="ECO:0007669"/>
    <property type="project" value="UniProtKB-SubCell"/>
</dbReference>
<protein>
    <submittedName>
        <fullName evidence="12">Uncharacterized protein</fullName>
    </submittedName>
</protein>
<dbReference type="PANTHER" id="PTHR47944:SF10">
    <property type="entry name" value="CYTOCHROME P450 98A9"/>
    <property type="match status" value="1"/>
</dbReference>
<keyword evidence="13" id="KW-1185">Reference proteome</keyword>
<evidence type="ECO:0000256" key="1">
    <source>
        <dbReference type="ARBA" id="ARBA00001971"/>
    </source>
</evidence>
<evidence type="ECO:0000256" key="11">
    <source>
        <dbReference type="ARBA" id="ARBA00023136"/>
    </source>
</evidence>